<dbReference type="InterPro" id="IPR029071">
    <property type="entry name" value="Ubiquitin-like_domsf"/>
</dbReference>
<dbReference type="InterPro" id="IPR000299">
    <property type="entry name" value="FERM_domain"/>
</dbReference>
<keyword evidence="3" id="KW-0472">Membrane</keyword>
<dbReference type="Gene3D" id="1.20.5.450">
    <property type="match status" value="1"/>
</dbReference>
<evidence type="ECO:0000256" key="1">
    <source>
        <dbReference type="ARBA" id="ARBA00004202"/>
    </source>
</evidence>
<accession>A0AAW0MHF7</accession>
<evidence type="ECO:0000259" key="5">
    <source>
        <dbReference type="PROSITE" id="PS50057"/>
    </source>
</evidence>
<dbReference type="InterPro" id="IPR018980">
    <property type="entry name" value="FERM_PH-like_C"/>
</dbReference>
<dbReference type="InterPro" id="IPR046810">
    <property type="entry name" value="ERM_helical"/>
</dbReference>
<keyword evidence="7" id="KW-1185">Reference proteome</keyword>
<keyword evidence="4" id="KW-0175">Coiled coil</keyword>
<dbReference type="CDD" id="cd13194">
    <property type="entry name" value="FERM_C_ERM"/>
    <property type="match status" value="1"/>
</dbReference>
<evidence type="ECO:0000256" key="2">
    <source>
        <dbReference type="ARBA" id="ARBA00022475"/>
    </source>
</evidence>
<dbReference type="SUPFAM" id="SSF54236">
    <property type="entry name" value="Ubiquitin-like"/>
    <property type="match status" value="1"/>
</dbReference>
<dbReference type="Proteomes" id="UP001460270">
    <property type="component" value="Unassembled WGS sequence"/>
</dbReference>
<dbReference type="FunFam" id="1.20.5.450:FF:000001">
    <property type="entry name" value="radixin isoform X2"/>
    <property type="match status" value="1"/>
</dbReference>
<reference evidence="7" key="1">
    <citation type="submission" date="2024-04" db="EMBL/GenBank/DDBJ databases">
        <title>Salinicola lusitanus LLJ914,a marine bacterium isolated from the Okinawa Trough.</title>
        <authorList>
            <person name="Li J."/>
        </authorList>
    </citation>
    <scope>NUCLEOTIDE SEQUENCE [LARGE SCALE GENOMIC DNA]</scope>
</reference>
<dbReference type="Gene3D" id="6.10.360.10">
    <property type="match status" value="1"/>
</dbReference>
<name>A0AAW0MHF7_9GOBI</name>
<dbReference type="SUPFAM" id="SSF48678">
    <property type="entry name" value="Moesin tail domain"/>
    <property type="match status" value="1"/>
</dbReference>
<feature type="coiled-coil region" evidence="4">
    <location>
        <begin position="226"/>
        <end position="375"/>
    </location>
</feature>
<dbReference type="AlphaFoldDB" id="A0AAW0MHF7"/>
<evidence type="ECO:0000256" key="4">
    <source>
        <dbReference type="SAM" id="Coils"/>
    </source>
</evidence>
<dbReference type="CDD" id="cd14473">
    <property type="entry name" value="FERM_B-lobe"/>
    <property type="match status" value="1"/>
</dbReference>
<dbReference type="Gene3D" id="2.30.29.30">
    <property type="entry name" value="Pleckstrin-homology domain (PH domain)/Phosphotyrosine-binding domain (PTB)"/>
    <property type="match status" value="1"/>
</dbReference>
<protein>
    <recommendedName>
        <fullName evidence="5">FERM domain-containing protein</fullName>
    </recommendedName>
</protein>
<feature type="domain" description="FERM" evidence="5">
    <location>
        <begin position="1"/>
        <end position="215"/>
    </location>
</feature>
<dbReference type="PROSITE" id="PS00661">
    <property type="entry name" value="FERM_2"/>
    <property type="match status" value="1"/>
</dbReference>
<dbReference type="Gene3D" id="3.10.20.90">
    <property type="entry name" value="Phosphatidylinositol 3-kinase Catalytic Subunit, Chain A, domain 1"/>
    <property type="match status" value="1"/>
</dbReference>
<dbReference type="SUPFAM" id="SSF50729">
    <property type="entry name" value="PH domain-like"/>
    <property type="match status" value="1"/>
</dbReference>
<dbReference type="InterPro" id="IPR035963">
    <property type="entry name" value="FERM_2"/>
</dbReference>
<sequence length="503" mass="59313">MDAEMEFSCEVKWKGKDLFDLVCRTVGLRETWFFGLRYTVKDTYAWLKPDKRYGDYDPNFHKPGFLAQDELLPKRVLMQYQMTADMWEEKITAWYAEHRGIARDEAEMEYLKIAQDLEMYGVSYFAITQNKRDTDLLLGVDAQGLHIYSPNSKLNPNKSFPWSGIRNISYSEKEFTIKPLDKKKDVFKFYSSQLRVNKLILQLCIGNHDLFMRRRKVDSIEVQQMKAQAKEEKARKKMERQILAREKQMREEAERAKEEMERRLFQLQDEARLANEALLRSEETADLLAEKAQIAEEEAKLLAHKAAEAEQERQRLEVTALKTKEEKRLMEQKMREAEQLAVKLVEQSERRLKEADHLKQDLTEAKDAERRAKQKLLEITKTTYPLIAAYSAPPAPPPPPPPEASNFSYDSTSMRLDFKDPDMKRLSMEIERERLEYMEKSKHLQDQLKELKSEIESLKLEEQQQQAGLFHPDPRAYHQETHYAPHSNRNSAYMSQMAFYEEV</sequence>
<dbReference type="PANTHER" id="PTHR23281">
    <property type="entry name" value="MERLIN/MOESIN/EZRIN/RADIXIN"/>
    <property type="match status" value="1"/>
</dbReference>
<proteinExistence type="predicted"/>
<dbReference type="InterPro" id="IPR019749">
    <property type="entry name" value="Band_41_domain"/>
</dbReference>
<dbReference type="InterPro" id="IPR014352">
    <property type="entry name" value="FERM/acyl-CoA-bd_prot_sf"/>
</dbReference>
<dbReference type="InterPro" id="IPR011174">
    <property type="entry name" value="ERM"/>
</dbReference>
<gene>
    <name evidence="6" type="ORF">WMY93_030915</name>
</gene>
<dbReference type="Pfam" id="PF09380">
    <property type="entry name" value="FERM_C"/>
    <property type="match status" value="1"/>
</dbReference>
<dbReference type="SUPFAM" id="SSF47031">
    <property type="entry name" value="Second domain of FERM"/>
    <property type="match status" value="1"/>
</dbReference>
<dbReference type="GO" id="GO:0003779">
    <property type="term" value="F:actin binding"/>
    <property type="evidence" value="ECO:0007669"/>
    <property type="project" value="InterPro"/>
</dbReference>
<dbReference type="InterPro" id="IPR011993">
    <property type="entry name" value="PH-like_dom_sf"/>
</dbReference>
<comment type="subcellular location">
    <subcellularLocation>
        <location evidence="1">Cell membrane</location>
        <topology evidence="1">Peripheral membrane protein</topology>
    </subcellularLocation>
</comment>
<keyword evidence="2" id="KW-1003">Cell membrane</keyword>
<dbReference type="PROSITE" id="PS50057">
    <property type="entry name" value="FERM_3"/>
    <property type="match status" value="1"/>
</dbReference>
<organism evidence="6 7">
    <name type="scientific">Mugilogobius chulae</name>
    <name type="common">yellowstripe goby</name>
    <dbReference type="NCBI Taxonomy" id="88201"/>
    <lineage>
        <taxon>Eukaryota</taxon>
        <taxon>Metazoa</taxon>
        <taxon>Chordata</taxon>
        <taxon>Craniata</taxon>
        <taxon>Vertebrata</taxon>
        <taxon>Euteleostomi</taxon>
        <taxon>Actinopterygii</taxon>
        <taxon>Neopterygii</taxon>
        <taxon>Teleostei</taxon>
        <taxon>Neoteleostei</taxon>
        <taxon>Acanthomorphata</taxon>
        <taxon>Gobiaria</taxon>
        <taxon>Gobiiformes</taxon>
        <taxon>Gobioidei</taxon>
        <taxon>Gobiidae</taxon>
        <taxon>Gobionellinae</taxon>
        <taxon>Mugilogobius</taxon>
    </lineage>
</organism>
<dbReference type="SMART" id="SM00295">
    <property type="entry name" value="B41"/>
    <property type="match status" value="1"/>
</dbReference>
<dbReference type="InterPro" id="IPR008954">
    <property type="entry name" value="Moesin_tail_sf"/>
</dbReference>
<dbReference type="InterPro" id="IPR011259">
    <property type="entry name" value="ERM_C_dom"/>
</dbReference>
<dbReference type="InterPro" id="IPR019748">
    <property type="entry name" value="FERM_central"/>
</dbReference>
<dbReference type="InterPro" id="IPR019747">
    <property type="entry name" value="FERM_CS"/>
</dbReference>
<dbReference type="Pfam" id="PF00769">
    <property type="entry name" value="ERM_C"/>
    <property type="match status" value="1"/>
</dbReference>
<feature type="coiled-coil region" evidence="4">
    <location>
        <begin position="434"/>
        <end position="468"/>
    </location>
</feature>
<evidence type="ECO:0000313" key="7">
    <source>
        <dbReference type="Proteomes" id="UP001460270"/>
    </source>
</evidence>
<dbReference type="GO" id="GO:0005886">
    <property type="term" value="C:plasma membrane"/>
    <property type="evidence" value="ECO:0007669"/>
    <property type="project" value="UniProtKB-SubCell"/>
</dbReference>
<dbReference type="Pfam" id="PF00373">
    <property type="entry name" value="FERM_M"/>
    <property type="match status" value="1"/>
</dbReference>
<dbReference type="EMBL" id="JBBPFD010000482">
    <property type="protein sequence ID" value="KAK7878755.1"/>
    <property type="molecule type" value="Genomic_DNA"/>
</dbReference>
<dbReference type="InterPro" id="IPR041789">
    <property type="entry name" value="ERM_FERM_C"/>
</dbReference>
<dbReference type="Pfam" id="PF20492">
    <property type="entry name" value="ERM_helical"/>
    <property type="match status" value="1"/>
</dbReference>
<comment type="caution">
    <text evidence="6">The sequence shown here is derived from an EMBL/GenBank/DDBJ whole genome shotgun (WGS) entry which is preliminary data.</text>
</comment>
<dbReference type="SMART" id="SM01196">
    <property type="entry name" value="FERM_C"/>
    <property type="match status" value="1"/>
</dbReference>
<dbReference type="Gene3D" id="1.20.80.10">
    <property type="match status" value="1"/>
</dbReference>
<evidence type="ECO:0000313" key="6">
    <source>
        <dbReference type="EMBL" id="KAK7878755.1"/>
    </source>
</evidence>
<evidence type="ECO:0000256" key="3">
    <source>
        <dbReference type="ARBA" id="ARBA00023136"/>
    </source>
</evidence>